<gene>
    <name evidence="3" type="ORF">V3330_05395</name>
</gene>
<comment type="caution">
    <text evidence="3">The sequence shown here is derived from an EMBL/GenBank/DDBJ whole genome shotgun (WGS) entry which is preliminary data.</text>
</comment>
<protein>
    <submittedName>
        <fullName evidence="3">DUF6776 family protein</fullName>
    </submittedName>
</protein>
<evidence type="ECO:0000256" key="2">
    <source>
        <dbReference type="SAM" id="MobiDB-lite"/>
    </source>
</evidence>
<reference evidence="3 4" key="1">
    <citation type="submission" date="2024-02" db="EMBL/GenBank/DDBJ databases">
        <title>A novel Wenzhouxiangellaceae bacterium, isolated from coastal sediments.</title>
        <authorList>
            <person name="Du Z.-J."/>
            <person name="Ye Y.-Q."/>
            <person name="Zhang X.-Y."/>
        </authorList>
    </citation>
    <scope>NUCLEOTIDE SEQUENCE [LARGE SCALE GENOMIC DNA]</scope>
    <source>
        <strain evidence="3 4">CH-27</strain>
    </source>
</reference>
<dbReference type="Proteomes" id="UP001359886">
    <property type="component" value="Unassembled WGS sequence"/>
</dbReference>
<keyword evidence="1" id="KW-0175">Coiled coil</keyword>
<dbReference type="Pfam" id="PF20567">
    <property type="entry name" value="DUF6776"/>
    <property type="match status" value="1"/>
</dbReference>
<evidence type="ECO:0000256" key="1">
    <source>
        <dbReference type="SAM" id="Coils"/>
    </source>
</evidence>
<keyword evidence="4" id="KW-1185">Reference proteome</keyword>
<proteinExistence type="predicted"/>
<sequence length="250" mass="28035">MPQSRPKRSRTGLGLLVLSVLTGAMILTHFATLRWSAPELVAARDRLALLESEIETLSQRLDSTRTRLAKAEEESRVTRQANRLLREEESARQAELQRLQGELDFFRRLAGTSGTQTGLAVYQLELTPSASPRVYRFVLTLTQNLRRSAITTGTVEITLEGTLDDRPVTLPWNRIAGDEMPTPTFRFKYFEQLDGFLTLPEGFTPMRLTVSLQAKGQKKPVTRGFDWARLTESGPPDPVADTPAWSGGRH</sequence>
<dbReference type="InterPro" id="IPR046703">
    <property type="entry name" value="DUF6776"/>
</dbReference>
<dbReference type="EMBL" id="JAZHOG010000003">
    <property type="protein sequence ID" value="MEJ8567052.1"/>
    <property type="molecule type" value="Genomic_DNA"/>
</dbReference>
<accession>A0AAW9RAW1</accession>
<evidence type="ECO:0000313" key="3">
    <source>
        <dbReference type="EMBL" id="MEJ8567052.1"/>
    </source>
</evidence>
<evidence type="ECO:0000313" key="4">
    <source>
        <dbReference type="Proteomes" id="UP001359886"/>
    </source>
</evidence>
<organism evidence="3 4">
    <name type="scientific">Elongatibacter sediminis</name>
    <dbReference type="NCBI Taxonomy" id="3119006"/>
    <lineage>
        <taxon>Bacteria</taxon>
        <taxon>Pseudomonadati</taxon>
        <taxon>Pseudomonadota</taxon>
        <taxon>Gammaproteobacteria</taxon>
        <taxon>Chromatiales</taxon>
        <taxon>Wenzhouxiangellaceae</taxon>
        <taxon>Elongatibacter</taxon>
    </lineage>
</organism>
<name>A0AAW9RAW1_9GAMM</name>
<dbReference type="AlphaFoldDB" id="A0AAW9RAW1"/>
<feature type="coiled-coil region" evidence="1">
    <location>
        <begin position="40"/>
        <end position="88"/>
    </location>
</feature>
<feature type="region of interest" description="Disordered" evidence="2">
    <location>
        <begin position="228"/>
        <end position="250"/>
    </location>
</feature>